<feature type="transmembrane region" description="Helical" evidence="1">
    <location>
        <begin position="104"/>
        <end position="122"/>
    </location>
</feature>
<feature type="transmembrane region" description="Helical" evidence="1">
    <location>
        <begin position="201"/>
        <end position="221"/>
    </location>
</feature>
<dbReference type="EMBL" id="PZPL01000001">
    <property type="protein sequence ID" value="PTL74105.1"/>
    <property type="molecule type" value="Genomic_DNA"/>
</dbReference>
<accession>A0A2T4UX44</accession>
<proteinExistence type="predicted"/>
<keyword evidence="3" id="KW-1185">Reference proteome</keyword>
<keyword evidence="1" id="KW-0472">Membrane</keyword>
<comment type="caution">
    <text evidence="2">The sequence shown here is derived from an EMBL/GenBank/DDBJ whole genome shotgun (WGS) entry which is preliminary data.</text>
</comment>
<reference evidence="2 3" key="1">
    <citation type="submission" date="2018-03" db="EMBL/GenBank/DDBJ databases">
        <title>Bacteriophage NCPPB3778 and a type I-E CRISPR drive the evolution of the US Biological Select Agent, Rathayibacter toxicus.</title>
        <authorList>
            <person name="Davis E.W.II."/>
            <person name="Tabima J.F."/>
            <person name="Weisberg A.J."/>
            <person name="Dantas Lopes L."/>
            <person name="Wiseman M.S."/>
            <person name="Wiseman M.S."/>
            <person name="Pupko T."/>
            <person name="Belcher M.S."/>
            <person name="Sechler A.J."/>
            <person name="Tancos M.A."/>
            <person name="Schroeder B.K."/>
            <person name="Murray T.D."/>
            <person name="Luster D.G."/>
            <person name="Schneider W.L."/>
            <person name="Rogers E."/>
            <person name="Andreote F.D."/>
            <person name="Grunwald N.J."/>
            <person name="Putnam M.L."/>
            <person name="Chang J.H."/>
        </authorList>
    </citation>
    <scope>NUCLEOTIDE SEQUENCE [LARGE SCALE GENOMIC DNA]</scope>
    <source>
        <strain evidence="2 3">DSM 15933</strain>
    </source>
</reference>
<dbReference type="RefSeq" id="WP_107575341.1">
    <property type="nucleotide sequence ID" value="NZ_PZPL01000001.1"/>
</dbReference>
<name>A0A2T4UX44_9MICO</name>
<sequence>MTRRSAAVRRSTLSALRWCRFYTRGLDILAASDRADEIASDLHEHALWAQERGESPARTARAIRSRVLRGAGADLLWRRARLREGSAEALFDARVGSLSAGLQAVALLLVLASVLVGGWASIRVTTESTVPLPTLLPVPVATLIAAVGLLLLAGRRTRIAGALLGAVGVSVLPTVAVDALWYVSATVPVLVSTVPALDLGLLLLGNAQGLILLAAVLCWSIERHRPEGAVAA</sequence>
<protein>
    <submittedName>
        <fullName evidence="2">Uncharacterized protein</fullName>
    </submittedName>
</protein>
<evidence type="ECO:0000313" key="2">
    <source>
        <dbReference type="EMBL" id="PTL74105.1"/>
    </source>
</evidence>
<evidence type="ECO:0000313" key="3">
    <source>
        <dbReference type="Proteomes" id="UP000241085"/>
    </source>
</evidence>
<dbReference type="AlphaFoldDB" id="A0A2T4UX44"/>
<gene>
    <name evidence="2" type="ORF">C1I63_15510</name>
</gene>
<organism evidence="2 3">
    <name type="scientific">Rathayibacter caricis DSM 15933</name>
    <dbReference type="NCBI Taxonomy" id="1328867"/>
    <lineage>
        <taxon>Bacteria</taxon>
        <taxon>Bacillati</taxon>
        <taxon>Actinomycetota</taxon>
        <taxon>Actinomycetes</taxon>
        <taxon>Micrococcales</taxon>
        <taxon>Microbacteriaceae</taxon>
        <taxon>Rathayibacter</taxon>
    </lineage>
</organism>
<evidence type="ECO:0000256" key="1">
    <source>
        <dbReference type="SAM" id="Phobius"/>
    </source>
</evidence>
<keyword evidence="1" id="KW-0812">Transmembrane</keyword>
<dbReference type="Proteomes" id="UP000241085">
    <property type="component" value="Unassembled WGS sequence"/>
</dbReference>
<keyword evidence="1" id="KW-1133">Transmembrane helix</keyword>
<feature type="transmembrane region" description="Helical" evidence="1">
    <location>
        <begin position="159"/>
        <end position="181"/>
    </location>
</feature>
<feature type="transmembrane region" description="Helical" evidence="1">
    <location>
        <begin position="134"/>
        <end position="152"/>
    </location>
</feature>